<reference evidence="1 2" key="1">
    <citation type="submission" date="2024-01" db="EMBL/GenBank/DDBJ databases">
        <title>Genomic insights into the taxonomy and metabolism of the cyanobacterium Pannus brasiliensis CCIBt3594.</title>
        <authorList>
            <person name="Machado M."/>
            <person name="Botero N.B."/>
            <person name="Andreote A.P.D."/>
            <person name="Feitosa A.M.T."/>
            <person name="Popin R."/>
            <person name="Sivonen K."/>
            <person name="Fiore M.F."/>
        </authorList>
    </citation>
    <scope>NUCLEOTIDE SEQUENCE [LARGE SCALE GENOMIC DNA]</scope>
    <source>
        <strain evidence="1 2">CCIBt3594</strain>
    </source>
</reference>
<keyword evidence="2" id="KW-1185">Reference proteome</keyword>
<protein>
    <submittedName>
        <fullName evidence="1">Uncharacterized protein</fullName>
    </submittedName>
</protein>
<dbReference type="Proteomes" id="UP001328733">
    <property type="component" value="Unassembled WGS sequence"/>
</dbReference>
<dbReference type="RefSeq" id="WP_332865176.1">
    <property type="nucleotide sequence ID" value="NZ_JBAFSM010000018.1"/>
</dbReference>
<organism evidence="1 2">
    <name type="scientific">Pannus brasiliensis CCIBt3594</name>
    <dbReference type="NCBI Taxonomy" id="1427578"/>
    <lineage>
        <taxon>Bacteria</taxon>
        <taxon>Bacillati</taxon>
        <taxon>Cyanobacteriota</taxon>
        <taxon>Cyanophyceae</taxon>
        <taxon>Oscillatoriophycideae</taxon>
        <taxon>Chroococcales</taxon>
        <taxon>Microcystaceae</taxon>
        <taxon>Pannus</taxon>
    </lineage>
</organism>
<dbReference type="EMBL" id="JBAFSM010000018">
    <property type="protein sequence ID" value="MEG3437696.1"/>
    <property type="molecule type" value="Genomic_DNA"/>
</dbReference>
<name>A0AAW9QS81_9CHRO</name>
<accession>A0AAW9QS81</accession>
<evidence type="ECO:0000313" key="2">
    <source>
        <dbReference type="Proteomes" id="UP001328733"/>
    </source>
</evidence>
<comment type="caution">
    <text evidence="1">The sequence shown here is derived from an EMBL/GenBank/DDBJ whole genome shotgun (WGS) entry which is preliminary data.</text>
</comment>
<sequence length="78" mass="8861">MSKYNDVFAKRSDGSEFLVLIDKSIRPVAKGELMVVLCPTSEVNFNCNDTLEIYGKTYLIVGIRPKEGKVTELDLRYE</sequence>
<gene>
    <name evidence="1" type="ORF">V0288_11250</name>
</gene>
<evidence type="ECO:0000313" key="1">
    <source>
        <dbReference type="EMBL" id="MEG3437696.1"/>
    </source>
</evidence>
<proteinExistence type="predicted"/>
<dbReference type="AlphaFoldDB" id="A0AAW9QS81"/>